<name>A0A1F4V2Z8_UNCKA</name>
<dbReference type="EMBL" id="MEVH01000017">
    <property type="protein sequence ID" value="OGC51606.1"/>
    <property type="molecule type" value="Genomic_DNA"/>
</dbReference>
<dbReference type="SUPFAM" id="SSF55785">
    <property type="entry name" value="PYP-like sensor domain (PAS domain)"/>
    <property type="match status" value="1"/>
</dbReference>
<comment type="caution">
    <text evidence="1">The sequence shown here is derived from an EMBL/GenBank/DDBJ whole genome shotgun (WGS) entry which is preliminary data.</text>
</comment>
<gene>
    <name evidence="1" type="ORF">A2982_01085</name>
</gene>
<reference evidence="1 2" key="1">
    <citation type="journal article" date="2016" name="Nat. Commun.">
        <title>Thousands of microbial genomes shed light on interconnected biogeochemical processes in an aquifer system.</title>
        <authorList>
            <person name="Anantharaman K."/>
            <person name="Brown C.T."/>
            <person name="Hug L.A."/>
            <person name="Sharon I."/>
            <person name="Castelle C.J."/>
            <person name="Probst A.J."/>
            <person name="Thomas B.C."/>
            <person name="Singh A."/>
            <person name="Wilkins M.J."/>
            <person name="Karaoz U."/>
            <person name="Brodie E.L."/>
            <person name="Williams K.H."/>
            <person name="Hubbard S.S."/>
            <person name="Banfield J.F."/>
        </authorList>
    </citation>
    <scope>NUCLEOTIDE SEQUENCE [LARGE SCALE GENOMIC DNA]</scope>
</reference>
<evidence type="ECO:0000313" key="1">
    <source>
        <dbReference type="EMBL" id="OGC51606.1"/>
    </source>
</evidence>
<dbReference type="InterPro" id="IPR035965">
    <property type="entry name" value="PAS-like_dom_sf"/>
</dbReference>
<proteinExistence type="predicted"/>
<evidence type="ECO:0008006" key="3">
    <source>
        <dbReference type="Google" id="ProtNLM"/>
    </source>
</evidence>
<protein>
    <recommendedName>
        <fullName evidence="3">PAS domain-containing protein</fullName>
    </recommendedName>
</protein>
<dbReference type="AlphaFoldDB" id="A0A1F4V2Z8"/>
<sequence length="128" mass="14306">MGEHEHHEQLIKGISKEYEDIFEGSKQGIYIYLDDNHKVCNQQLAKMLGYDSADDWVAVTEDLVGMMVAEGSQEKLINAFLSAHDKSIGSEVEVTWNKKTGGSLDTKVILVPISFQGHIFALHFVTPL</sequence>
<organism evidence="1 2">
    <name type="scientific">candidate division WWE3 bacterium RIFCSPLOWO2_01_FULL_39_13</name>
    <dbReference type="NCBI Taxonomy" id="1802624"/>
    <lineage>
        <taxon>Bacteria</taxon>
        <taxon>Katanobacteria</taxon>
    </lineage>
</organism>
<evidence type="ECO:0000313" key="2">
    <source>
        <dbReference type="Proteomes" id="UP000178771"/>
    </source>
</evidence>
<accession>A0A1F4V2Z8</accession>
<dbReference type="Proteomes" id="UP000178771">
    <property type="component" value="Unassembled WGS sequence"/>
</dbReference>
<dbReference type="Gene3D" id="3.30.450.20">
    <property type="entry name" value="PAS domain"/>
    <property type="match status" value="1"/>
</dbReference>